<feature type="transmembrane region" description="Helical" evidence="6">
    <location>
        <begin position="79"/>
        <end position="100"/>
    </location>
</feature>
<evidence type="ECO:0000256" key="3">
    <source>
        <dbReference type="ARBA" id="ARBA00022692"/>
    </source>
</evidence>
<feature type="transmembrane region" description="Helical" evidence="6">
    <location>
        <begin position="297"/>
        <end position="315"/>
    </location>
</feature>
<evidence type="ECO:0000313" key="9">
    <source>
        <dbReference type="Proteomes" id="UP001208567"/>
    </source>
</evidence>
<dbReference type="PANTHER" id="PTHR23519">
    <property type="entry name" value="AUTOPHAGY-RELATED PROTEIN 22"/>
    <property type="match status" value="1"/>
</dbReference>
<evidence type="ECO:0000313" key="8">
    <source>
        <dbReference type="EMBL" id="GLC30366.1"/>
    </source>
</evidence>
<reference evidence="8 9" key="1">
    <citation type="journal article" date="2024" name="Int. J. Syst. Evol. Microbiol.">
        <title>Clostridium omnivorum sp. nov., isolated from anoxic soil under the treatment of reductive soil disinfestation.</title>
        <authorList>
            <person name="Ueki A."/>
            <person name="Tonouchi A."/>
            <person name="Kaku N."/>
            <person name="Honma S."/>
            <person name="Ueki K."/>
        </authorList>
    </citation>
    <scope>NUCLEOTIDE SEQUENCE [LARGE SCALE GENOMIC DNA]</scope>
    <source>
        <strain evidence="8 9">E14</strain>
    </source>
</reference>
<keyword evidence="4 6" id="KW-1133">Transmembrane helix</keyword>
<feature type="transmembrane region" description="Helical" evidence="6">
    <location>
        <begin position="47"/>
        <end position="67"/>
    </location>
</feature>
<evidence type="ECO:0000256" key="2">
    <source>
        <dbReference type="ARBA" id="ARBA00022448"/>
    </source>
</evidence>
<dbReference type="Gene3D" id="1.20.1250.20">
    <property type="entry name" value="MFS general substrate transporter like domains"/>
    <property type="match status" value="2"/>
</dbReference>
<dbReference type="InterPro" id="IPR024671">
    <property type="entry name" value="Atg22-like"/>
</dbReference>
<dbReference type="PANTHER" id="PTHR23519:SF1">
    <property type="entry name" value="AUTOPHAGY-RELATED PROTEIN 22"/>
    <property type="match status" value="1"/>
</dbReference>
<feature type="transmembrane region" description="Helical" evidence="6">
    <location>
        <begin position="321"/>
        <end position="343"/>
    </location>
</feature>
<keyword evidence="9" id="KW-1185">Reference proteome</keyword>
<dbReference type="CDD" id="cd17482">
    <property type="entry name" value="MFS_YxiO_like"/>
    <property type="match status" value="1"/>
</dbReference>
<keyword evidence="3 6" id="KW-0812">Transmembrane</keyword>
<feature type="transmembrane region" description="Helical" evidence="6">
    <location>
        <begin position="386"/>
        <end position="405"/>
    </location>
</feature>
<dbReference type="Pfam" id="PF11700">
    <property type="entry name" value="ATG22"/>
    <property type="match status" value="1"/>
</dbReference>
<organism evidence="8 9">
    <name type="scientific">Clostridium omnivorum</name>
    <dbReference type="NCBI Taxonomy" id="1604902"/>
    <lineage>
        <taxon>Bacteria</taxon>
        <taxon>Bacillati</taxon>
        <taxon>Bacillota</taxon>
        <taxon>Clostridia</taxon>
        <taxon>Eubacteriales</taxon>
        <taxon>Clostridiaceae</taxon>
        <taxon>Clostridium</taxon>
    </lineage>
</organism>
<proteinExistence type="predicted"/>
<evidence type="ECO:0000256" key="5">
    <source>
        <dbReference type="ARBA" id="ARBA00023136"/>
    </source>
</evidence>
<sequence>MTKQEKSWILYDWANSAYSIAITTAILPIFFKDVVAKGIDPNMSTAYWGYASSLSTLLISILAPILGAIADYKNFKKRLFTGFFFVGVVATGLLVTLNQGDFIKCIVIYTLSVIGFSGANIFYDAFLVDVTEEKKMDWISSLGFGFGYIGSTIPFIVGIIFIMKPSLIGLSSTVAATKLAFFITAVWWFIFTIPMIKNVKQKYYIEPSKHVMKESLSRLLDTIKHVKEYKVIFMFLIAYFFYIDGVSTIIRMSSVYGRDVGISGNNLLIILLVVQFVAFPFAILYGKLAEKYSAKNMLLIGIVVYTGLTFYAYFIKSVLGYWILAMLVASSQGGIQALSRSFYGKIIPKNKSSEFFGLYNILGRFSSILGPFLMAIVTQLTGNSRLGVFSLVILFVIGGGLLLKVNYEEGNAENKPLT</sequence>
<dbReference type="InterPro" id="IPR050495">
    <property type="entry name" value="ATG22/LtaA_families"/>
</dbReference>
<feature type="transmembrane region" description="Helical" evidence="6">
    <location>
        <begin position="175"/>
        <end position="196"/>
    </location>
</feature>
<keyword evidence="2" id="KW-0813">Transport</keyword>
<evidence type="ECO:0000256" key="4">
    <source>
        <dbReference type="ARBA" id="ARBA00022989"/>
    </source>
</evidence>
<feature type="transmembrane region" description="Helical" evidence="6">
    <location>
        <begin position="262"/>
        <end position="285"/>
    </location>
</feature>
<feature type="transmembrane region" description="Helical" evidence="6">
    <location>
        <begin position="231"/>
        <end position="250"/>
    </location>
</feature>
<feature type="transmembrane region" description="Helical" evidence="6">
    <location>
        <begin position="138"/>
        <end position="163"/>
    </location>
</feature>
<gene>
    <name evidence="8" type="ORF">bsdE14_17760</name>
</gene>
<dbReference type="Proteomes" id="UP001208567">
    <property type="component" value="Unassembled WGS sequence"/>
</dbReference>
<name>A0ABQ5N5E9_9CLOT</name>
<feature type="transmembrane region" description="Helical" evidence="6">
    <location>
        <begin position="355"/>
        <end position="380"/>
    </location>
</feature>
<dbReference type="InterPro" id="IPR036259">
    <property type="entry name" value="MFS_trans_sf"/>
</dbReference>
<dbReference type="EMBL" id="BRXR01000001">
    <property type="protein sequence ID" value="GLC30366.1"/>
    <property type="molecule type" value="Genomic_DNA"/>
</dbReference>
<feature type="transmembrane region" description="Helical" evidence="6">
    <location>
        <begin position="12"/>
        <end position="31"/>
    </location>
</feature>
<dbReference type="SUPFAM" id="SSF103473">
    <property type="entry name" value="MFS general substrate transporter"/>
    <property type="match status" value="1"/>
</dbReference>
<feature type="domain" description="Major facilitator superfamily (MFS) profile" evidence="7">
    <location>
        <begin position="231"/>
        <end position="418"/>
    </location>
</feature>
<keyword evidence="5 6" id="KW-0472">Membrane</keyword>
<evidence type="ECO:0000256" key="1">
    <source>
        <dbReference type="ARBA" id="ARBA00004651"/>
    </source>
</evidence>
<feature type="transmembrane region" description="Helical" evidence="6">
    <location>
        <begin position="106"/>
        <end position="126"/>
    </location>
</feature>
<accession>A0ABQ5N5E9</accession>
<protein>
    <submittedName>
        <fullName evidence="8">Permease</fullName>
    </submittedName>
</protein>
<evidence type="ECO:0000259" key="7">
    <source>
        <dbReference type="PROSITE" id="PS50850"/>
    </source>
</evidence>
<comment type="subcellular location">
    <subcellularLocation>
        <location evidence="1">Cell membrane</location>
        <topology evidence="1">Multi-pass membrane protein</topology>
    </subcellularLocation>
</comment>
<dbReference type="RefSeq" id="WP_264849626.1">
    <property type="nucleotide sequence ID" value="NZ_BRXR01000001.1"/>
</dbReference>
<evidence type="ECO:0000256" key="6">
    <source>
        <dbReference type="SAM" id="Phobius"/>
    </source>
</evidence>
<dbReference type="PROSITE" id="PS50850">
    <property type="entry name" value="MFS"/>
    <property type="match status" value="1"/>
</dbReference>
<dbReference type="InterPro" id="IPR020846">
    <property type="entry name" value="MFS_dom"/>
</dbReference>
<comment type="caution">
    <text evidence="8">The sequence shown here is derived from an EMBL/GenBank/DDBJ whole genome shotgun (WGS) entry which is preliminary data.</text>
</comment>